<dbReference type="PRINTS" id="PR00420">
    <property type="entry name" value="RNGMNOXGNASE"/>
</dbReference>
<dbReference type="Gene3D" id="3.50.50.60">
    <property type="entry name" value="FAD/NAD(P)-binding domain"/>
    <property type="match status" value="1"/>
</dbReference>
<evidence type="ECO:0000256" key="2">
    <source>
        <dbReference type="ARBA" id="ARBA00023027"/>
    </source>
</evidence>
<evidence type="ECO:0000313" key="4">
    <source>
        <dbReference type="EMBL" id="MEB3101004.1"/>
    </source>
</evidence>
<dbReference type="PANTHER" id="PTHR43476:SF4">
    <property type="entry name" value="BLR0106 PROTEIN"/>
    <property type="match status" value="1"/>
</dbReference>
<organism evidence="4 5">
    <name type="scientific">Ferviditalea candida</name>
    <dbReference type="NCBI Taxonomy" id="3108399"/>
    <lineage>
        <taxon>Bacteria</taxon>
        <taxon>Bacillati</taxon>
        <taxon>Bacillota</taxon>
        <taxon>Bacilli</taxon>
        <taxon>Bacillales</taxon>
        <taxon>Paenibacillaceae</taxon>
        <taxon>Ferviditalea</taxon>
    </lineage>
</organism>
<dbReference type="InterPro" id="IPR002938">
    <property type="entry name" value="FAD-bd"/>
</dbReference>
<keyword evidence="5" id="KW-1185">Reference proteome</keyword>
<protein>
    <submittedName>
        <fullName evidence="4">NAD(P)/FAD-dependent oxidoreductase</fullName>
    </submittedName>
</protein>
<comment type="caution">
    <text evidence="4">The sequence shown here is derived from an EMBL/GenBank/DDBJ whole genome shotgun (WGS) entry which is preliminary data.</text>
</comment>
<keyword evidence="2" id="KW-0520">NAD</keyword>
<evidence type="ECO:0000313" key="5">
    <source>
        <dbReference type="Proteomes" id="UP001310386"/>
    </source>
</evidence>
<dbReference type="EMBL" id="JAYJLD010000005">
    <property type="protein sequence ID" value="MEB3101004.1"/>
    <property type="molecule type" value="Genomic_DNA"/>
</dbReference>
<feature type="domain" description="FAD-binding" evidence="3">
    <location>
        <begin position="9"/>
        <end position="331"/>
    </location>
</feature>
<dbReference type="RefSeq" id="WP_371753120.1">
    <property type="nucleotide sequence ID" value="NZ_JAYJLD010000005.1"/>
</dbReference>
<reference evidence="4" key="1">
    <citation type="submission" date="2023-12" db="EMBL/GenBank/DDBJ databases">
        <title>Fervidustalea candida gen. nov., sp. nov., a novel member of the family Paenibacillaceae isolated from a geothermal area.</title>
        <authorList>
            <person name="Li W.-J."/>
            <person name="Jiao J.-Y."/>
            <person name="Chen Y."/>
        </authorList>
    </citation>
    <scope>NUCLEOTIDE SEQUENCE</scope>
    <source>
        <strain evidence="4">SYSU GA230002</strain>
    </source>
</reference>
<proteinExistence type="predicted"/>
<name>A0ABU5ZET1_9BACL</name>
<dbReference type="InterPro" id="IPR036188">
    <property type="entry name" value="FAD/NAD-bd_sf"/>
</dbReference>
<sequence>MSSSELKRQVIIAGAGPIGLTAALALRHKGIPATILEAEREGRPRPGSRAIYLHNATLQHLEDIHPGLGFTLARHGIVWPLKRSLFRGKEVYVKKYPTPDPSVLPPFTSLPQDEAERHMYQACLDAGVEFVWNTPVKEVQSSEQGVKVITETGDVWQADYVVAADGAHSVVRKTAGLKLEGPRHKDTFIVVDVKEDPENPLPLERIFHYQHPAIGERNVLYVPFAGHWRIDLQLLSGDDPEEFGSTEGVKKWLPKVIDKKYAERITWVSTYQFYQVVADSFTDAHRRILLTGEAAHLFAPFGARGMNSGVPDAVIAVRGIAEALQAADPETAKKAILAAAEERKIAAEHNRKGAGIALDHLQGDSPFMNMKRELAASLVPILPQLGRWLDEGPYGPKFGPPELTTKY</sequence>
<dbReference type="SUPFAM" id="SSF51905">
    <property type="entry name" value="FAD/NAD(P)-binding domain"/>
    <property type="match status" value="1"/>
</dbReference>
<keyword evidence="1" id="KW-0560">Oxidoreductase</keyword>
<dbReference type="Pfam" id="PF01494">
    <property type="entry name" value="FAD_binding_3"/>
    <property type="match status" value="1"/>
</dbReference>
<dbReference type="Gene3D" id="3.30.70.2450">
    <property type="match status" value="1"/>
</dbReference>
<gene>
    <name evidence="4" type="ORF">VF724_04940</name>
</gene>
<dbReference type="Proteomes" id="UP001310386">
    <property type="component" value="Unassembled WGS sequence"/>
</dbReference>
<accession>A0ABU5ZET1</accession>
<dbReference type="InterPro" id="IPR050631">
    <property type="entry name" value="PheA/TfdB_FAD_monoxygenase"/>
</dbReference>
<dbReference type="PANTHER" id="PTHR43476">
    <property type="entry name" value="3-(3-HYDROXY-PHENYL)PROPIONATE/3-HYDROXYCINNAMIC ACID HYDROXYLASE"/>
    <property type="match status" value="1"/>
</dbReference>
<evidence type="ECO:0000256" key="1">
    <source>
        <dbReference type="ARBA" id="ARBA00023002"/>
    </source>
</evidence>
<evidence type="ECO:0000259" key="3">
    <source>
        <dbReference type="Pfam" id="PF01494"/>
    </source>
</evidence>